<dbReference type="Proteomes" id="UP000091967">
    <property type="component" value="Unassembled WGS sequence"/>
</dbReference>
<proteinExistence type="predicted"/>
<organism evidence="1 2">
    <name type="scientific">Fusarium poae</name>
    <dbReference type="NCBI Taxonomy" id="36050"/>
    <lineage>
        <taxon>Eukaryota</taxon>
        <taxon>Fungi</taxon>
        <taxon>Dikarya</taxon>
        <taxon>Ascomycota</taxon>
        <taxon>Pezizomycotina</taxon>
        <taxon>Sordariomycetes</taxon>
        <taxon>Hypocreomycetidae</taxon>
        <taxon>Hypocreales</taxon>
        <taxon>Nectriaceae</taxon>
        <taxon>Fusarium</taxon>
    </lineage>
</organism>
<dbReference type="AlphaFoldDB" id="A0A1B8AQR5"/>
<name>A0A1B8AQR5_FUSPO</name>
<protein>
    <submittedName>
        <fullName evidence="1">Uncharacterized protein</fullName>
    </submittedName>
</protein>
<keyword evidence="2" id="KW-1185">Reference proteome</keyword>
<gene>
    <name evidence="1" type="ORF">FPOA_09215</name>
</gene>
<evidence type="ECO:0000313" key="1">
    <source>
        <dbReference type="EMBL" id="OBS22892.1"/>
    </source>
</evidence>
<evidence type="ECO:0000313" key="2">
    <source>
        <dbReference type="Proteomes" id="UP000091967"/>
    </source>
</evidence>
<dbReference type="OMA" id="ILDITSW"/>
<comment type="caution">
    <text evidence="1">The sequence shown here is derived from an EMBL/GenBank/DDBJ whole genome shotgun (WGS) entry which is preliminary data.</text>
</comment>
<dbReference type="STRING" id="36050.A0A1B8AQR5"/>
<reference evidence="1 2" key="1">
    <citation type="submission" date="2016-06" db="EMBL/GenBank/DDBJ databases">
        <title>Living apart together: crosstalk between the core and supernumerary genomes in a fungal plant pathogen.</title>
        <authorList>
            <person name="Vanheule A."/>
            <person name="Audenaert K."/>
            <person name="Warris S."/>
            <person name="Van De Geest H."/>
            <person name="Schijlen E."/>
            <person name="Hofte M."/>
            <person name="De Saeger S."/>
            <person name="Haesaert G."/>
            <person name="Waalwijk C."/>
            <person name="Van Der Lee T."/>
        </authorList>
    </citation>
    <scope>NUCLEOTIDE SEQUENCE [LARGE SCALE GENOMIC DNA]</scope>
    <source>
        <strain evidence="1 2">2516</strain>
    </source>
</reference>
<dbReference type="EMBL" id="LYXU01000003">
    <property type="protein sequence ID" value="OBS22892.1"/>
    <property type="molecule type" value="Genomic_DNA"/>
</dbReference>
<accession>A0A1B8AQR5</accession>
<sequence>MKPVKRSDLEGLADARSMLILDITSWGLSFIYETISHNPSHITSKTGNKTFPTEIWLEIISYAKAERHDHAYKAVYPVEIQSIQMDRGQTEPALVCKGLEEWRLCKMFRGEDCIEAYEKYINKPSRVITEYEADKEMFTKKRHFLASTVAMEPVYSIHLSHVGRDIDFLFCDVNLLDMMSRLEDESCSFCRG</sequence>